<evidence type="ECO:0000313" key="14">
    <source>
        <dbReference type="EMBL" id="CCG84827.1"/>
    </source>
</evidence>
<keyword evidence="6" id="KW-0735">Signal-anchor</keyword>
<dbReference type="GO" id="GO:0009311">
    <property type="term" value="P:oligosaccharide metabolic process"/>
    <property type="evidence" value="ECO:0007669"/>
    <property type="project" value="UniProtKB-UniRule"/>
</dbReference>
<evidence type="ECO:0000259" key="13">
    <source>
        <dbReference type="Pfam" id="PF03200"/>
    </source>
</evidence>
<evidence type="ECO:0000256" key="11">
    <source>
        <dbReference type="ARBA" id="ARBA00038888"/>
    </source>
</evidence>
<sequence length="393" mass="45540">MPIGLWDQDLSLEIIQSWFSLSDEDGWIGREQILGAEARSKVPAEFTTQYPHYANPPTLFIAIDQFLTRLEEEKERYGGSYQSDFGQEHFALKNGTVHNSVYLGDPASAHAFLRSLYPQLKKHFEWFRRTQKGEIKGYDREAFSTKEGYRWRGRTPDHCLTSGIDDYPRARPPHPGELHLDLHCWMGLMTKLLRNIAQQVSEFNDSKELQRIEDGILHNLDDLHWSPESQAYCDQTVDSYEENVAVCHLGYISIFPVLLGLLPPQHPHLGAVLKLIRDEDHLWSAYGLRSLSKLDRYYGTGENYWRGPIWININYLALASLYKNYMFTAGPHQQLAQDIYTELRKNVVNNVKAEYQRTGIIWEQYNPETGSGQRTKAFTGWTSMIVNIMAERY</sequence>
<evidence type="ECO:0000256" key="2">
    <source>
        <dbReference type="ARBA" id="ARBA00010833"/>
    </source>
</evidence>
<comment type="caution">
    <text evidence="14">The sequence shown here is derived from an EMBL/GenBank/DDBJ whole genome shotgun (WGS) entry which is preliminary data.</text>
</comment>
<dbReference type="InterPro" id="IPR012341">
    <property type="entry name" value="6hp_glycosidase-like_sf"/>
</dbReference>
<comment type="similarity">
    <text evidence="2 12">Belongs to the glycosyl hydrolase 63 family.</text>
</comment>
<comment type="catalytic activity">
    <reaction evidence="12">
        <text>N(4)-(alpha-D-Glc-(1-&gt;2)-alpha-D-Glc-(1-&gt;3)-alpha-D-Glc-(1-&gt;3)-alpha-D-Man-(1-&gt;2)-alpha-D-Man-(1-&gt;2)-alpha-D-Man-(1-&gt;3)-[alpha-D-Man-(1-&gt;2)-alpha-D-Man-(1-&gt;3)-[alpha-D-Man-(1-&gt;2)-alpha-D-Man-(1-&gt;6)]-alpha-D-Man-(1-&gt;6)]-beta-D-Man-(1-&gt;4)-beta-D-GlcNAc-(1-&gt;4)-beta-D-GlcNAc)-L-asparaginyl-[protein] + H2O = N(4)-(alpha-D-Glc-(1-&gt;3)-alpha-D-Glc-(1-&gt;3)-alpha-D-Man-(1-&gt;2)-alpha-D-Man-(1-&gt;2)-alpha-D-Man-(1-&gt;3)-[alpha-D-Man-(1-&gt;2)-alpha-D-Man-(1-&gt;3)-[alpha-D-Man-(1-&gt;2)-alpha-D-Man-(1-&gt;6)]-alpha-D-Man-(1-&gt;6)]-beta-D-Man-(1-&gt;4)-beta-D-GlcNAc-(1-&gt;4)-beta-D-GlcNAc)-L-asparaginyl-[protein] + beta-D-glucose</text>
        <dbReference type="Rhea" id="RHEA:55988"/>
        <dbReference type="Rhea" id="RHEA-COMP:12806"/>
        <dbReference type="Rhea" id="RHEA-COMP:14355"/>
        <dbReference type="ChEBI" id="CHEBI:15377"/>
        <dbReference type="ChEBI" id="CHEBI:15903"/>
        <dbReference type="ChEBI" id="CHEBI:59082"/>
        <dbReference type="ChEBI" id="CHEBI:132537"/>
        <dbReference type="EC" id="3.2.1.106"/>
    </reaction>
</comment>
<dbReference type="GO" id="GO:0006487">
    <property type="term" value="P:protein N-linked glycosylation"/>
    <property type="evidence" value="ECO:0007669"/>
    <property type="project" value="UniProtKB-UniRule"/>
</dbReference>
<comment type="function">
    <text evidence="12">Cleaves the distal alpha 1,2-linked glucose residue from the Glc(3)Man(9)GlcNAc(2) oligosaccharide precursor.</text>
</comment>
<dbReference type="Gene3D" id="1.50.10.10">
    <property type="match status" value="1"/>
</dbReference>
<accession>R4XG19</accession>
<keyword evidence="4 12" id="KW-0378">Hydrolase</keyword>
<dbReference type="EMBL" id="CAHR02000318">
    <property type="protein sequence ID" value="CCG84827.1"/>
    <property type="molecule type" value="Genomic_DNA"/>
</dbReference>
<evidence type="ECO:0000256" key="9">
    <source>
        <dbReference type="ARBA" id="ARBA00023180"/>
    </source>
</evidence>
<dbReference type="SUPFAM" id="SSF48208">
    <property type="entry name" value="Six-hairpin glycosidases"/>
    <property type="match status" value="1"/>
</dbReference>
<keyword evidence="8" id="KW-0472">Membrane</keyword>
<feature type="domain" description="Glycosyl hydrolase family 63 C-terminal" evidence="13">
    <location>
        <begin position="1"/>
        <end position="391"/>
    </location>
</feature>
<evidence type="ECO:0000256" key="8">
    <source>
        <dbReference type="ARBA" id="ARBA00023136"/>
    </source>
</evidence>
<dbReference type="InterPro" id="IPR008928">
    <property type="entry name" value="6-hairpin_glycosidase_sf"/>
</dbReference>
<evidence type="ECO:0000256" key="3">
    <source>
        <dbReference type="ARBA" id="ARBA00022692"/>
    </source>
</evidence>
<dbReference type="InterPro" id="IPR004888">
    <property type="entry name" value="Glycoside_hydrolase_63"/>
</dbReference>
<evidence type="ECO:0000313" key="15">
    <source>
        <dbReference type="Proteomes" id="UP000013776"/>
    </source>
</evidence>
<keyword evidence="5 12" id="KW-0256">Endoplasmic reticulum</keyword>
<dbReference type="PANTHER" id="PTHR10412:SF11">
    <property type="entry name" value="MANNOSYL-OLIGOSACCHARIDE GLUCOSIDASE"/>
    <property type="match status" value="1"/>
</dbReference>
<dbReference type="VEuPathDB" id="FungiDB:TAPDE_005332"/>
<evidence type="ECO:0000256" key="10">
    <source>
        <dbReference type="ARBA" id="ARBA00023295"/>
    </source>
</evidence>
<comment type="pathway">
    <text evidence="12">Glycan metabolism; N-glycan degradation.</text>
</comment>
<dbReference type="Proteomes" id="UP000013776">
    <property type="component" value="Unassembled WGS sequence"/>
</dbReference>
<evidence type="ECO:0000256" key="7">
    <source>
        <dbReference type="ARBA" id="ARBA00022989"/>
    </source>
</evidence>
<dbReference type="Pfam" id="PF03200">
    <property type="entry name" value="Glyco_hydro_63"/>
    <property type="match status" value="1"/>
</dbReference>
<keyword evidence="3" id="KW-0812">Transmembrane</keyword>
<evidence type="ECO:0000256" key="4">
    <source>
        <dbReference type="ARBA" id="ARBA00022801"/>
    </source>
</evidence>
<dbReference type="GO" id="GO:0005789">
    <property type="term" value="C:endoplasmic reticulum membrane"/>
    <property type="evidence" value="ECO:0007669"/>
    <property type="project" value="UniProtKB-SubCell"/>
</dbReference>
<name>R4XG19_TAPDE</name>
<keyword evidence="10 12" id="KW-0326">Glycosidase</keyword>
<gene>
    <name evidence="14" type="ORF">TAPDE_005332</name>
</gene>
<reference evidence="14 15" key="1">
    <citation type="journal article" date="2013" name="MBio">
        <title>Genome sequencing of the plant pathogen Taphrina deformans, the causal agent of peach leaf curl.</title>
        <authorList>
            <person name="Cisse O.H."/>
            <person name="Almeida J.M.G.C.F."/>
            <person name="Fonseca A."/>
            <person name="Kumar A.A."/>
            <person name="Salojaervi J."/>
            <person name="Overmyer K."/>
            <person name="Hauser P.M."/>
            <person name="Pagni M."/>
        </authorList>
    </citation>
    <scope>NUCLEOTIDE SEQUENCE [LARGE SCALE GENOMIC DNA]</scope>
    <source>
        <strain evidence="15">PYCC 5710 / ATCC 11124 / CBS 356.35 / IMI 108563 / JCM 9778 / NBRC 8474</strain>
    </source>
</reference>
<comment type="subcellular location">
    <subcellularLocation>
        <location evidence="1 12">Endoplasmic reticulum membrane</location>
        <topology evidence="1 12">Single-pass type II membrane protein</topology>
    </subcellularLocation>
</comment>
<evidence type="ECO:0000256" key="5">
    <source>
        <dbReference type="ARBA" id="ARBA00022824"/>
    </source>
</evidence>
<evidence type="ECO:0000256" key="1">
    <source>
        <dbReference type="ARBA" id="ARBA00004648"/>
    </source>
</evidence>
<proteinExistence type="inferred from homology"/>
<evidence type="ECO:0000256" key="12">
    <source>
        <dbReference type="RuleBase" id="RU369107"/>
    </source>
</evidence>
<dbReference type="eggNOG" id="KOG2161">
    <property type="taxonomic scope" value="Eukaryota"/>
</dbReference>
<protein>
    <recommendedName>
        <fullName evidence="11 12">Mannosyl-oligosaccharide glucosidase</fullName>
        <ecNumber evidence="11 12">3.2.1.106</ecNumber>
    </recommendedName>
    <alternativeName>
        <fullName evidence="12">Glucosidase I</fullName>
    </alternativeName>
</protein>
<keyword evidence="15" id="KW-1185">Reference proteome</keyword>
<evidence type="ECO:0000256" key="6">
    <source>
        <dbReference type="ARBA" id="ARBA00022968"/>
    </source>
</evidence>
<dbReference type="STRING" id="1097556.R4XG19"/>
<dbReference type="PANTHER" id="PTHR10412">
    <property type="entry name" value="MANNOSYL-OLIGOSACCHARIDE GLUCOSIDASE"/>
    <property type="match status" value="1"/>
</dbReference>
<dbReference type="OrthoDB" id="410058at2759"/>
<dbReference type="AlphaFoldDB" id="R4XG19"/>
<keyword evidence="7" id="KW-1133">Transmembrane helix</keyword>
<dbReference type="GO" id="GO:0004573">
    <property type="term" value="F:Glc3Man9GlcNAc2 oligosaccharide glucosidase activity"/>
    <property type="evidence" value="ECO:0007669"/>
    <property type="project" value="UniProtKB-UniRule"/>
</dbReference>
<dbReference type="InterPro" id="IPR031335">
    <property type="entry name" value="Glyco_hydro_63_C"/>
</dbReference>
<organism evidence="14 15">
    <name type="scientific">Taphrina deformans (strain PYCC 5710 / ATCC 11124 / CBS 356.35 / IMI 108563 / JCM 9778 / NBRC 8474)</name>
    <name type="common">Peach leaf curl fungus</name>
    <name type="synonym">Lalaria deformans</name>
    <dbReference type="NCBI Taxonomy" id="1097556"/>
    <lineage>
        <taxon>Eukaryota</taxon>
        <taxon>Fungi</taxon>
        <taxon>Dikarya</taxon>
        <taxon>Ascomycota</taxon>
        <taxon>Taphrinomycotina</taxon>
        <taxon>Taphrinomycetes</taxon>
        <taxon>Taphrinales</taxon>
        <taxon>Taphrinaceae</taxon>
        <taxon>Taphrina</taxon>
    </lineage>
</organism>
<dbReference type="EC" id="3.2.1.106" evidence="11 12"/>
<keyword evidence="9 12" id="KW-0325">Glycoprotein</keyword>